<comment type="caution">
    <text evidence="2">The sequence shown here is derived from an EMBL/GenBank/DDBJ whole genome shotgun (WGS) entry which is preliminary data.</text>
</comment>
<organism evidence="2 3">
    <name type="scientific">Promicromonospora aerolata</name>
    <dbReference type="NCBI Taxonomy" id="195749"/>
    <lineage>
        <taxon>Bacteria</taxon>
        <taxon>Bacillati</taxon>
        <taxon>Actinomycetota</taxon>
        <taxon>Actinomycetes</taxon>
        <taxon>Micrococcales</taxon>
        <taxon>Promicromonosporaceae</taxon>
        <taxon>Promicromonospora</taxon>
    </lineage>
</organism>
<dbReference type="Pfam" id="PF07336">
    <property type="entry name" value="ABATE"/>
    <property type="match status" value="1"/>
</dbReference>
<evidence type="ECO:0000313" key="3">
    <source>
        <dbReference type="Proteomes" id="UP001597338"/>
    </source>
</evidence>
<protein>
    <submittedName>
        <fullName evidence="2">CGNR zinc finger domain-containing protein</fullName>
    </submittedName>
</protein>
<dbReference type="InterPro" id="IPR023286">
    <property type="entry name" value="ABATE_dom_sf"/>
</dbReference>
<evidence type="ECO:0000313" key="2">
    <source>
        <dbReference type="EMBL" id="MFD2027197.1"/>
    </source>
</evidence>
<dbReference type="PANTHER" id="PTHR35525:SF3">
    <property type="entry name" value="BLL6575 PROTEIN"/>
    <property type="match status" value="1"/>
</dbReference>
<proteinExistence type="predicted"/>
<evidence type="ECO:0000259" key="1">
    <source>
        <dbReference type="Pfam" id="PF11706"/>
    </source>
</evidence>
<dbReference type="EMBL" id="JBHUHF010000001">
    <property type="protein sequence ID" value="MFD2027197.1"/>
    <property type="molecule type" value="Genomic_DNA"/>
</dbReference>
<sequence length="214" mass="23052">MTPTAEPTQAPLLGEPLSVELMNTVWADRGHVHDALSTDGEALAWLRAVGPRLTAIAPDVATWLTTDRPVDLTTTAADLRRLRDALRRLAADATHDPRPAAASALRDRDAARAVLNQAAAAAPPWPALDWSPDGEPESTLHVAHPAGAGITALLATEFIDLLTGEQRSQLRACLAPGCVLYFAKDHNRREWCSPGCGNRARAARHYQRRKSAQA</sequence>
<name>A0ABW4VCJ3_9MICO</name>
<accession>A0ABW4VCJ3</accession>
<dbReference type="Pfam" id="PF11706">
    <property type="entry name" value="zf-CGNR"/>
    <property type="match status" value="1"/>
</dbReference>
<gene>
    <name evidence="2" type="ORF">ACFSL2_16915</name>
</gene>
<keyword evidence="3" id="KW-1185">Reference proteome</keyword>
<dbReference type="PANTHER" id="PTHR35525">
    <property type="entry name" value="BLL6575 PROTEIN"/>
    <property type="match status" value="1"/>
</dbReference>
<reference evidence="3" key="1">
    <citation type="journal article" date="2019" name="Int. J. Syst. Evol. Microbiol.">
        <title>The Global Catalogue of Microorganisms (GCM) 10K type strain sequencing project: providing services to taxonomists for standard genome sequencing and annotation.</title>
        <authorList>
            <consortium name="The Broad Institute Genomics Platform"/>
            <consortium name="The Broad Institute Genome Sequencing Center for Infectious Disease"/>
            <person name="Wu L."/>
            <person name="Ma J."/>
        </authorList>
    </citation>
    <scope>NUCLEOTIDE SEQUENCE [LARGE SCALE GENOMIC DNA]</scope>
    <source>
        <strain evidence="3">CCM 7043</strain>
    </source>
</reference>
<dbReference type="InterPro" id="IPR010852">
    <property type="entry name" value="ABATE"/>
</dbReference>
<dbReference type="SUPFAM" id="SSF160904">
    <property type="entry name" value="Jann2411-like"/>
    <property type="match status" value="1"/>
</dbReference>
<dbReference type="InterPro" id="IPR021005">
    <property type="entry name" value="Znf_CGNR"/>
</dbReference>
<dbReference type="RefSeq" id="WP_377198955.1">
    <property type="nucleotide sequence ID" value="NZ_JBHUHF010000001.1"/>
</dbReference>
<dbReference type="Proteomes" id="UP001597338">
    <property type="component" value="Unassembled WGS sequence"/>
</dbReference>
<feature type="domain" description="Zinc finger CGNR" evidence="1">
    <location>
        <begin position="170"/>
        <end position="209"/>
    </location>
</feature>
<dbReference type="Gene3D" id="1.10.3300.10">
    <property type="entry name" value="Jann2411-like domain"/>
    <property type="match status" value="1"/>
</dbReference>